<evidence type="ECO:0000313" key="2">
    <source>
        <dbReference type="Proteomes" id="UP000604661"/>
    </source>
</evidence>
<gene>
    <name evidence="1" type="ORF">H6G95_36085</name>
</gene>
<accession>A0ABR8FAH1</accession>
<organism evidence="1 2">
    <name type="scientific">Nostoc linckia FACHB-391</name>
    <dbReference type="NCBI Taxonomy" id="2692906"/>
    <lineage>
        <taxon>Bacteria</taxon>
        <taxon>Bacillati</taxon>
        <taxon>Cyanobacteriota</taxon>
        <taxon>Cyanophyceae</taxon>
        <taxon>Nostocales</taxon>
        <taxon>Nostocaceae</taxon>
        <taxon>Nostoc</taxon>
    </lineage>
</organism>
<evidence type="ECO:0000313" key="1">
    <source>
        <dbReference type="EMBL" id="MBD2565885.1"/>
    </source>
</evidence>
<keyword evidence="2" id="KW-1185">Reference proteome</keyword>
<name>A0ABR8FAH1_NOSLI</name>
<comment type="caution">
    <text evidence="1">The sequence shown here is derived from an EMBL/GenBank/DDBJ whole genome shotgun (WGS) entry which is preliminary data.</text>
</comment>
<sequence length="52" mass="5977">MRGLALQSLKHRDKYNCNNQSLWLGIDYSDRSYGTAIASLLDSWLTDKTQVE</sequence>
<proteinExistence type="predicted"/>
<dbReference type="Proteomes" id="UP000604661">
    <property type="component" value="Unassembled WGS sequence"/>
</dbReference>
<dbReference type="EMBL" id="JACJTE010000119">
    <property type="protein sequence ID" value="MBD2565885.1"/>
    <property type="molecule type" value="Genomic_DNA"/>
</dbReference>
<protein>
    <submittedName>
        <fullName evidence="1">Uncharacterized protein</fullName>
    </submittedName>
</protein>
<reference evidence="1 2" key="1">
    <citation type="journal article" date="2020" name="ISME J.">
        <title>Comparative genomics reveals insights into cyanobacterial evolution and habitat adaptation.</title>
        <authorList>
            <person name="Chen M.Y."/>
            <person name="Teng W.K."/>
            <person name="Zhao L."/>
            <person name="Hu C.X."/>
            <person name="Zhou Y.K."/>
            <person name="Han B.P."/>
            <person name="Song L.R."/>
            <person name="Shu W.S."/>
        </authorList>
    </citation>
    <scope>NUCLEOTIDE SEQUENCE [LARGE SCALE GENOMIC DNA]</scope>
    <source>
        <strain evidence="1 2">FACHB-391</strain>
    </source>
</reference>
<dbReference type="RefSeq" id="WP_206758406.1">
    <property type="nucleotide sequence ID" value="NZ_JACJTE010000119.1"/>
</dbReference>